<dbReference type="InParanoid" id="E4X6I4"/>
<evidence type="ECO:0000256" key="2">
    <source>
        <dbReference type="ARBA" id="ARBA00022845"/>
    </source>
</evidence>
<feature type="compositionally biased region" description="Basic and acidic residues" evidence="4">
    <location>
        <begin position="82"/>
        <end position="92"/>
    </location>
</feature>
<dbReference type="InterPro" id="IPR008606">
    <property type="entry name" value="EIF4EBP"/>
</dbReference>
<accession>E4X6I4</accession>
<dbReference type="GO" id="GO:0005737">
    <property type="term" value="C:cytoplasm"/>
    <property type="evidence" value="ECO:0007669"/>
    <property type="project" value="TreeGrafter"/>
</dbReference>
<keyword evidence="3" id="KW-0652">Protein synthesis inhibitor</keyword>
<dbReference type="GO" id="GO:0008190">
    <property type="term" value="F:eukaryotic initiation factor 4E binding"/>
    <property type="evidence" value="ECO:0007669"/>
    <property type="project" value="InterPro"/>
</dbReference>
<evidence type="ECO:0000256" key="1">
    <source>
        <dbReference type="ARBA" id="ARBA00005480"/>
    </source>
</evidence>
<keyword evidence="2" id="KW-0810">Translation regulation</keyword>
<dbReference type="PANTHER" id="PTHR12669:SF12">
    <property type="entry name" value="EUKARYOTIC TRANSLATION INITIATION FACTOR 4E-BINDING PROTEIN"/>
    <property type="match status" value="1"/>
</dbReference>
<evidence type="ECO:0000256" key="4">
    <source>
        <dbReference type="SAM" id="MobiDB-lite"/>
    </source>
</evidence>
<protein>
    <submittedName>
        <fullName evidence="5">Uncharacterized protein</fullName>
    </submittedName>
</protein>
<name>E4X6I4_OIKDI</name>
<proteinExistence type="inferred from homology"/>
<dbReference type="FunCoup" id="E4X6I4">
    <property type="interactions" value="5"/>
</dbReference>
<evidence type="ECO:0000313" key="5">
    <source>
        <dbReference type="EMBL" id="CBY07919.1"/>
    </source>
</evidence>
<organism evidence="5 6">
    <name type="scientific">Oikopleura dioica</name>
    <name type="common">Tunicate</name>
    <dbReference type="NCBI Taxonomy" id="34765"/>
    <lineage>
        <taxon>Eukaryota</taxon>
        <taxon>Metazoa</taxon>
        <taxon>Chordata</taxon>
        <taxon>Tunicata</taxon>
        <taxon>Appendicularia</taxon>
        <taxon>Copelata</taxon>
        <taxon>Oikopleuridae</taxon>
        <taxon>Oikopleura</taxon>
    </lineage>
</organism>
<keyword evidence="6" id="KW-1185">Reference proteome</keyword>
<dbReference type="PANTHER" id="PTHR12669">
    <property type="entry name" value="EUKARYOTIC TRANSLATION INITIATION FACTOR 4E-BINDING PROTEIN"/>
    <property type="match status" value="1"/>
</dbReference>
<reference evidence="5 6" key="1">
    <citation type="journal article" date="2010" name="Science">
        <title>Plasticity of animal genome architecture unmasked by rapid evolution of a pelagic tunicate.</title>
        <authorList>
            <person name="Denoeud F."/>
            <person name="Henriet S."/>
            <person name="Mungpakdee S."/>
            <person name="Aury J.M."/>
            <person name="Da Silva C."/>
            <person name="Brinkmann H."/>
            <person name="Mikhaleva J."/>
            <person name="Olsen L.C."/>
            <person name="Jubin C."/>
            <person name="Canestro C."/>
            <person name="Bouquet J.M."/>
            <person name="Danks G."/>
            <person name="Poulain J."/>
            <person name="Campsteijn C."/>
            <person name="Adamski M."/>
            <person name="Cross I."/>
            <person name="Yadetie F."/>
            <person name="Muffato M."/>
            <person name="Louis A."/>
            <person name="Butcher S."/>
            <person name="Tsagkogeorga G."/>
            <person name="Konrad A."/>
            <person name="Singh S."/>
            <person name="Jensen M.F."/>
            <person name="Cong E.H."/>
            <person name="Eikeseth-Otteraa H."/>
            <person name="Noel B."/>
            <person name="Anthouard V."/>
            <person name="Porcel B.M."/>
            <person name="Kachouri-Lafond R."/>
            <person name="Nishino A."/>
            <person name="Ugolini M."/>
            <person name="Chourrout P."/>
            <person name="Nishida H."/>
            <person name="Aasland R."/>
            <person name="Huzurbazar S."/>
            <person name="Westhof E."/>
            <person name="Delsuc F."/>
            <person name="Lehrach H."/>
            <person name="Reinhardt R."/>
            <person name="Weissenbach J."/>
            <person name="Roy S.W."/>
            <person name="Artiguenave F."/>
            <person name="Postlethwait J.H."/>
            <person name="Manak J.R."/>
            <person name="Thompson E.M."/>
            <person name="Jaillon O."/>
            <person name="Du Pasquier L."/>
            <person name="Boudinot P."/>
            <person name="Liberles D.A."/>
            <person name="Volff J.N."/>
            <person name="Philippe H."/>
            <person name="Lenhard B."/>
            <person name="Roest Crollius H."/>
            <person name="Wincker P."/>
            <person name="Chourrout D."/>
        </authorList>
    </citation>
    <scope>NUCLEOTIDE SEQUENCE [LARGE SCALE GENOMIC DNA]</scope>
</reference>
<dbReference type="GO" id="GO:0045947">
    <property type="term" value="P:negative regulation of translational initiation"/>
    <property type="evidence" value="ECO:0007669"/>
    <property type="project" value="InterPro"/>
</dbReference>
<evidence type="ECO:0000313" key="6">
    <source>
        <dbReference type="Proteomes" id="UP000001307"/>
    </source>
</evidence>
<feature type="region of interest" description="Disordered" evidence="4">
    <location>
        <begin position="82"/>
        <end position="115"/>
    </location>
</feature>
<evidence type="ECO:0000256" key="3">
    <source>
        <dbReference type="ARBA" id="ARBA00023193"/>
    </source>
</evidence>
<dbReference type="Proteomes" id="UP000001307">
    <property type="component" value="Unassembled WGS sequence"/>
</dbReference>
<dbReference type="Pfam" id="PF05456">
    <property type="entry name" value="eIF_4EBP"/>
    <property type="match status" value="1"/>
</dbReference>
<comment type="similarity">
    <text evidence="1">Belongs to the eIF4E-binding protein family.</text>
</comment>
<dbReference type="AlphaFoldDB" id="E4X6I4"/>
<dbReference type="EMBL" id="FN653027">
    <property type="protein sequence ID" value="CBY07919.1"/>
    <property type="molecule type" value="Genomic_DNA"/>
</dbReference>
<sequence length="115" mass="12674">MSTEKPIKRIPIRKHTDLPADCIGTPGGTIYGTTPGGTKIIYDRLYLLRIRDHVVSQTPPRGMPNIPGVTCIESIVCATADNAEHGRSEKTSTNETIDETPEDNLKNEFPDELEL</sequence>
<dbReference type="OrthoDB" id="19729at2759"/>
<gene>
    <name evidence="5" type="ORF">GSOID_T00003281001</name>
</gene>